<proteinExistence type="predicted"/>
<dbReference type="AlphaFoldDB" id="A0A0F9T9W1"/>
<dbReference type="EMBL" id="LAZR01000301">
    <property type="protein sequence ID" value="KKN75974.1"/>
    <property type="molecule type" value="Genomic_DNA"/>
</dbReference>
<evidence type="ECO:0000313" key="3">
    <source>
        <dbReference type="EMBL" id="KKN75974.1"/>
    </source>
</evidence>
<dbReference type="NCBIfam" id="TIGR01641">
    <property type="entry name" value="phageSPP1_gp7"/>
    <property type="match status" value="1"/>
</dbReference>
<organism evidence="3">
    <name type="scientific">marine sediment metagenome</name>
    <dbReference type="NCBI Taxonomy" id="412755"/>
    <lineage>
        <taxon>unclassified sequences</taxon>
        <taxon>metagenomes</taxon>
        <taxon>ecological metagenomes</taxon>
    </lineage>
</organism>
<comment type="caution">
    <text evidence="3">The sequence shown here is derived from an EMBL/GenBank/DDBJ whole genome shotgun (WGS) entry which is preliminary data.</text>
</comment>
<feature type="region of interest" description="Disordered" evidence="1">
    <location>
        <begin position="248"/>
        <end position="274"/>
    </location>
</feature>
<gene>
    <name evidence="3" type="ORF">LCGC14_0375310</name>
</gene>
<sequence length="291" mass="33283">MALVLSSSELRFRRQIREANEGRRRRRARRVPRATLPTGAEIRYRAQLVEIAREAATLIRETLLVELERIETEAKINRPDAANIRIDQVDEEIERVIGNVRIQFARRFTPERAQDSARTLGDTVNQHNLGQNNRQLLATVGIDLGAEPAIAPHLAEFARENVRLITTIPEKLLEDVEGIISRGARRGRRASEMATEIRDRFRITENRAKLIARDQTSKLNGELTQLRQTSLGIKKYIWRTAQDERVRDEHAEREGREFLWSQPPSDGHPGEPINCRCTAEPVIAELQQTVG</sequence>
<feature type="compositionally biased region" description="Basic and acidic residues" evidence="1">
    <location>
        <begin position="248"/>
        <end position="257"/>
    </location>
</feature>
<name>A0A0F9T9W1_9ZZZZ</name>
<dbReference type="InterPro" id="IPR006528">
    <property type="entry name" value="Phage_head_morphogenesis_dom"/>
</dbReference>
<feature type="domain" description="Phage head morphogenesis" evidence="2">
    <location>
        <begin position="176"/>
        <end position="279"/>
    </location>
</feature>
<reference evidence="3" key="1">
    <citation type="journal article" date="2015" name="Nature">
        <title>Complex archaea that bridge the gap between prokaryotes and eukaryotes.</title>
        <authorList>
            <person name="Spang A."/>
            <person name="Saw J.H."/>
            <person name="Jorgensen S.L."/>
            <person name="Zaremba-Niedzwiedzka K."/>
            <person name="Martijn J."/>
            <person name="Lind A.E."/>
            <person name="van Eijk R."/>
            <person name="Schleper C."/>
            <person name="Guy L."/>
            <person name="Ettema T.J."/>
        </authorList>
    </citation>
    <scope>NUCLEOTIDE SEQUENCE</scope>
</reference>
<evidence type="ECO:0000256" key="1">
    <source>
        <dbReference type="SAM" id="MobiDB-lite"/>
    </source>
</evidence>
<dbReference type="Pfam" id="PF04233">
    <property type="entry name" value="Phage_Mu_F"/>
    <property type="match status" value="1"/>
</dbReference>
<evidence type="ECO:0000259" key="2">
    <source>
        <dbReference type="Pfam" id="PF04233"/>
    </source>
</evidence>
<protein>
    <recommendedName>
        <fullName evidence="2">Phage head morphogenesis domain-containing protein</fullName>
    </recommendedName>
</protein>
<accession>A0A0F9T9W1</accession>